<dbReference type="PROSITE" id="PS50082">
    <property type="entry name" value="WD_REPEATS_2"/>
    <property type="match status" value="1"/>
</dbReference>
<evidence type="ECO:0000259" key="7">
    <source>
        <dbReference type="Pfam" id="PF00288"/>
    </source>
</evidence>
<evidence type="ECO:0000313" key="10">
    <source>
        <dbReference type="EMBL" id="KAL0398020.1"/>
    </source>
</evidence>
<dbReference type="PROSITE" id="PS50294">
    <property type="entry name" value="WD_REPEATS_REGION"/>
    <property type="match status" value="1"/>
</dbReference>
<proteinExistence type="predicted"/>
<dbReference type="Pfam" id="PF00400">
    <property type="entry name" value="WD40"/>
    <property type="match status" value="1"/>
</dbReference>
<keyword evidence="2" id="KW-0547">Nucleotide-binding</keyword>
<comment type="caution">
    <text evidence="10">The sequence shown here is derived from an EMBL/GenBank/DDBJ whole genome shotgun (WGS) entry which is preliminary data.</text>
</comment>
<evidence type="ECO:0000256" key="1">
    <source>
        <dbReference type="ARBA" id="ARBA00022679"/>
    </source>
</evidence>
<organism evidence="10">
    <name type="scientific">Sesamum calycinum</name>
    <dbReference type="NCBI Taxonomy" id="2727403"/>
    <lineage>
        <taxon>Eukaryota</taxon>
        <taxon>Viridiplantae</taxon>
        <taxon>Streptophyta</taxon>
        <taxon>Embryophyta</taxon>
        <taxon>Tracheophyta</taxon>
        <taxon>Spermatophyta</taxon>
        <taxon>Magnoliopsida</taxon>
        <taxon>eudicotyledons</taxon>
        <taxon>Gunneridae</taxon>
        <taxon>Pentapetalae</taxon>
        <taxon>asterids</taxon>
        <taxon>lamiids</taxon>
        <taxon>Lamiales</taxon>
        <taxon>Pedaliaceae</taxon>
        <taxon>Sesamum</taxon>
    </lineage>
</organism>
<dbReference type="GO" id="GO:0042352">
    <property type="term" value="P:GDP-L-fucose salvage"/>
    <property type="evidence" value="ECO:0007669"/>
    <property type="project" value="TreeGrafter"/>
</dbReference>
<dbReference type="Gene3D" id="3.30.230.120">
    <property type="match status" value="1"/>
</dbReference>
<dbReference type="PANTHER" id="PTHR32463:SF0">
    <property type="entry name" value="L-FUCOSE KINASE"/>
    <property type="match status" value="1"/>
</dbReference>
<dbReference type="SUPFAM" id="SSF54211">
    <property type="entry name" value="Ribosomal protein S5 domain 2-like"/>
    <property type="match status" value="1"/>
</dbReference>
<keyword evidence="4" id="KW-0067">ATP-binding</keyword>
<feature type="compositionally biased region" description="Basic and acidic residues" evidence="6">
    <location>
        <begin position="1608"/>
        <end position="1619"/>
    </location>
</feature>
<evidence type="ECO:0000256" key="2">
    <source>
        <dbReference type="ARBA" id="ARBA00022741"/>
    </source>
</evidence>
<dbReference type="InterPro" id="IPR001174">
    <property type="entry name" value="HddA/FKP"/>
</dbReference>
<dbReference type="InterPro" id="IPR052203">
    <property type="entry name" value="GHMP_Kinase-Related"/>
</dbReference>
<dbReference type="EMBL" id="JACGWM010000001">
    <property type="protein sequence ID" value="KAL0398020.1"/>
    <property type="molecule type" value="Genomic_DNA"/>
</dbReference>
<name>A0AAW2T055_9LAMI</name>
<dbReference type="GO" id="GO:0050201">
    <property type="term" value="F:fucokinase activity"/>
    <property type="evidence" value="ECO:0007669"/>
    <property type="project" value="TreeGrafter"/>
</dbReference>
<dbReference type="InterPro" id="IPR020568">
    <property type="entry name" value="Ribosomal_Su5_D2-typ_SF"/>
</dbReference>
<protein>
    <submittedName>
        <fullName evidence="10">Bifunctional fucokinase/fucose pyrophosphorylase</fullName>
    </submittedName>
</protein>
<feature type="domain" description="RAVE complex protein Rav1 C-terminal" evidence="9">
    <location>
        <begin position="415"/>
        <end position="515"/>
    </location>
</feature>
<dbReference type="FunFam" id="3.30.230.120:FF:000002">
    <property type="entry name" value="Bifunctional fucokinase/fucose pyrophosphorylase"/>
    <property type="match status" value="1"/>
</dbReference>
<feature type="domain" description="GHMP kinase N-terminal" evidence="7">
    <location>
        <begin position="2340"/>
        <end position="2416"/>
    </location>
</feature>
<dbReference type="InterPro" id="IPR036322">
    <property type="entry name" value="WD40_repeat_dom_sf"/>
</dbReference>
<dbReference type="PRINTS" id="PR00960">
    <property type="entry name" value="LMBPPROTEIN"/>
</dbReference>
<keyword evidence="5" id="KW-0853">WD repeat</keyword>
<dbReference type="SMART" id="SM00320">
    <property type="entry name" value="WD40"/>
    <property type="match status" value="5"/>
</dbReference>
<reference evidence="10" key="2">
    <citation type="journal article" date="2024" name="Plant">
        <title>Genomic evolution and insights into agronomic trait innovations of Sesamum species.</title>
        <authorList>
            <person name="Miao H."/>
            <person name="Wang L."/>
            <person name="Qu L."/>
            <person name="Liu H."/>
            <person name="Sun Y."/>
            <person name="Le M."/>
            <person name="Wang Q."/>
            <person name="Wei S."/>
            <person name="Zheng Y."/>
            <person name="Lin W."/>
            <person name="Duan Y."/>
            <person name="Cao H."/>
            <person name="Xiong S."/>
            <person name="Wang X."/>
            <person name="Wei L."/>
            <person name="Li C."/>
            <person name="Ma Q."/>
            <person name="Ju M."/>
            <person name="Zhao R."/>
            <person name="Li G."/>
            <person name="Mu C."/>
            <person name="Tian Q."/>
            <person name="Mei H."/>
            <person name="Zhang T."/>
            <person name="Gao T."/>
            <person name="Zhang H."/>
        </authorList>
    </citation>
    <scope>NUCLEOTIDE SEQUENCE</scope>
    <source>
        <strain evidence="10">KEN8</strain>
    </source>
</reference>
<dbReference type="PANTHER" id="PTHR32463">
    <property type="entry name" value="L-FUCOSE KINASE"/>
    <property type="match status" value="1"/>
</dbReference>
<feature type="repeat" description="WD" evidence="5">
    <location>
        <begin position="1511"/>
        <end position="1552"/>
    </location>
</feature>
<reference evidence="10" key="1">
    <citation type="submission" date="2020-06" db="EMBL/GenBank/DDBJ databases">
        <authorList>
            <person name="Li T."/>
            <person name="Hu X."/>
            <person name="Zhang T."/>
            <person name="Song X."/>
            <person name="Zhang H."/>
            <person name="Dai N."/>
            <person name="Sheng W."/>
            <person name="Hou X."/>
            <person name="Wei L."/>
        </authorList>
    </citation>
    <scope>NUCLEOTIDE SEQUENCE</scope>
    <source>
        <strain evidence="10">KEN8</strain>
        <tissue evidence="10">Leaf</tissue>
    </source>
</reference>
<feature type="region of interest" description="Disordered" evidence="6">
    <location>
        <begin position="1103"/>
        <end position="1124"/>
    </location>
</feature>
<dbReference type="InterPro" id="IPR001680">
    <property type="entry name" value="WD40_rpt"/>
</dbReference>
<dbReference type="Pfam" id="PF07959">
    <property type="entry name" value="Fucose_pyrophosphorylase"/>
    <property type="match status" value="1"/>
</dbReference>
<dbReference type="InterPro" id="IPR012887">
    <property type="entry name" value="GDP_fucose_pyrophosphorylase"/>
</dbReference>
<keyword evidence="3" id="KW-0418">Kinase</keyword>
<gene>
    <name evidence="10" type="ORF">Scaly_0250400</name>
</gene>
<dbReference type="SUPFAM" id="SSF55060">
    <property type="entry name" value="GHMP Kinase, C-terminal domain"/>
    <property type="match status" value="1"/>
</dbReference>
<dbReference type="Gene3D" id="2.130.10.10">
    <property type="entry name" value="YVTN repeat-like/Quinoprotein amine dehydrogenase"/>
    <property type="match status" value="1"/>
</dbReference>
<feature type="region of interest" description="Disordered" evidence="6">
    <location>
        <begin position="1608"/>
        <end position="1627"/>
    </location>
</feature>
<evidence type="ECO:0000259" key="9">
    <source>
        <dbReference type="Pfam" id="PF12234"/>
    </source>
</evidence>
<evidence type="ECO:0000256" key="5">
    <source>
        <dbReference type="PROSITE-ProRule" id="PRU00221"/>
    </source>
</evidence>
<keyword evidence="1" id="KW-0808">Transferase</keyword>
<dbReference type="InterPro" id="IPR006204">
    <property type="entry name" value="GHMP_kinase_N_dom"/>
</dbReference>
<evidence type="ECO:0000256" key="3">
    <source>
        <dbReference type="ARBA" id="ARBA00022777"/>
    </source>
</evidence>
<dbReference type="SUPFAM" id="SSF50978">
    <property type="entry name" value="WD40 repeat-like"/>
    <property type="match status" value="1"/>
</dbReference>
<dbReference type="InterPro" id="IPR036554">
    <property type="entry name" value="GHMP_kinase_C_sf"/>
</dbReference>
<dbReference type="InterPro" id="IPR022033">
    <property type="entry name" value="Rav1p_C"/>
</dbReference>
<dbReference type="Pfam" id="PF12234">
    <property type="entry name" value="Rav1p_C"/>
    <property type="match status" value="1"/>
</dbReference>
<dbReference type="InterPro" id="IPR015943">
    <property type="entry name" value="WD40/YVTN_repeat-like_dom_sf"/>
</dbReference>
<sequence length="2591" mass="285868">MRAVNSASPPTPPLDIISHLPLPLIKSQIIPPAPLRSESGSEPAVDFLLDFDGHSWIAYGASSLLVISHFPNPLLEVETKVGLIYRQVIELSPEDADCVSAVSWSPATPSVGEVAVALGDSIVLLTYTEDDTSSSHWKRAFIALRHLVQHLASSNLSKRGYGAKMCCNIISPVPLSDYLEGLLYPSSNDKLFQWSSSQLQTKLSHFSQIGGYDNPNSSLTSSLSRSEFNDFAEALERLYHYSYITEVEMMQALALIDLLQEVSNSHSNSAYGSLDGPGRRLLQGSANEDTCEPKLDGDLNRKVKTVKPYCPLMLYLVFVFLSASDMLSSSTLHRCEFTNKCQLVRFQKLYFARRFSRLPLAEELVASSGVIGWAFHSDCHENLFQSLLPSEPSWEEMRSMGVGFWYTNVAELRVKEDKNKAAALKNAYVLMSKHQLELAIAFFLLGGDASSAVTVCAKNLGDEQLALVICHLIEGRGASLECNLISKFLLPSALSKGDYWMTSFLEWLLGNYSQAFFRMLGVEMGSEFNIAVLSSSTASFLDPSIGQYCLMLATKTSMKNAIGEFNAAVLCRWATLLSATSFGRCGLPLEALECLSSSVSLAGGTNHGKVMHSPTGNVVEMGKPLINQSSSNWISNELLCHIMSHCKLHLAMQYISNLLREHPSRVGTASFSIGEFINHDIDSEGLKKLLKEFQDHLAAAIAYFQQKFSLLPCHLISMIVLSLQHSGQEFVGHYILVENIPKFQEKSSQPDNLLLCPSNLLLKATEEISCLYVKYVIASCKNCFRLTYLTRNDESRFCWLGAWGFSNQGIVWTLWYLRAMLRLFLGSCSEDFLTLLFPPLCLLKCHLLFASACLEKNFEALLVLVSPIMVKLIRGGADNEIKIEDLIKLLADVVEIFAHNSLTDLGTHVQTNGEKQERNGVVPDDKIWPAASASLWMHMSRFLEHQLSTLSEVLDGSGSSPSQPDVDPDDNDLQLQVRLVSNALIESLKLTCAVISFYSSKQFATYLLRNVSNRTLFYFEDGLSLTGGEDNYQMSEDTKFLDCRNKLDFEHLWDTCTDPKLIRRVFLQEYRNWLPYFKENSSSRWLDAYVRIMREFESEETCDKEDRLGSPSRARGSPLACLSPDDHPFKSSGDKDLHDPKRIVPFQNPKEIYRRNGELLEALCLNSIDHCQAALASNKKGIIFFNWEDGVLHSDKSEYIWAEADWPHDGWAGSESIPVPTYVSPGVGLGIKKGAHLGLGGATIGGGALRTPGRDLTGGGAFGIPGYAGTGSSRLGWGVQECFDEFLDPPATVDNIRTRAFASHPSRPFFLVGSSNTHIYLWEFNKDVATATYGVLPATNVPPPYALASVSAVQFDHFGHRFVTAALDGTVCTWQLEVGGRSNVHPTESSVCFNNHTADVTYVTASGSIVAAAGYSSNGVNVVVWDTLAPPTTSQASIMCHEGSGSISPLILTGGKGGDVGLHDFRYIATGRTKKHKHLDTGEHNISASSSIDMWSKTGDQNRNGMLWYIPKAHSGSVTKISTIPNTSFFLTGSKDGDVKLWDAKMAKLVFHWPRLHERHTFLQPSSRGFGGVVRAAVTDIQVVSHGFLTCGGDGFVKYISIHSRQLEHGGESQMENRSRRSSLRSKADLSTSLRRAWYHLRVSVRDPTRVRTWDAIVLTAASPEQAELYNWQLNRAKRMGRIAPSTITLAVPDPNGRRIGSGAATLNAISALAKHLHQLSLVDLPPQSLSMTKALFVCAAQFNSLVSNKFVNVWIAGFYEVSSLISRKKHILLLHAGGDSKRVPWANPMGKVFLPLPYMAADDPDGPVPLLFDHILAIASCARQAFQNEGGMFIMTGDVLPCFDAFSMVLPEDTASIMSLYEDLVAAWVPAKHEWLKPRPLGEELVAALGKQKMCSYCAYDLLFLHFGTSSEVLDHLNGTGSGLVGRRHLCSIPATTASDIAASAMIVSSKIDPGVSIGEESLVYDSSISTGVQIGSQSIVVGVNVPEVQSTVARNSFRFRLPDRHCLWEVPLVGCTERVIVYCGLHDNPKISVSKDGTFCGKPWKKVLGDLGIHDADLWGHKESKDKCLWNAKIFPVLSYSEMLQLATWLMGLSNQEDEYLLCLWKRSGRISLEELHRSIDFSNMWLGSTNHQADLAAGIVAACLNFGLLGRNLSQLCREILQKEATGVEICKEFLCLCPNFQAQNPQILPKSRAHQVHLDLLRACSEEQMASEMEHKVWAAVANETALAVRYGFKENLFESSSQSSAMGHAASTSDDTFEQSFHLRKVKVELPVRVDFVGGSLPVGTIIETTKRTGLLINDDAGNELYINNISSIAPPFDSSDQFRLVKSALFVTNVINQKIFQSTGLHIKTWANVPRGSGLGTSSILSAAVVKALLQITNGDDSNENVTRLVLVLEQIMGTGGGWQDQVGGLYPGIKFTSSFPGIPLRLQVNPLLASPLLINELQQRLLVVFTGQVRLAHQVLQKVVIRYLQRDNLLISSIRRLVELAKIGREALMNCEIDEIGDVMLEAWRLHQELDPYCSNEFVDKLFAFSDPYCLGYKLVGAGGGGFALMLAKTAESAKKLRHLIAENPELDVEVYDWEIFLHD</sequence>
<dbReference type="GO" id="GO:0005524">
    <property type="term" value="F:ATP binding"/>
    <property type="evidence" value="ECO:0007669"/>
    <property type="project" value="UniProtKB-KW"/>
</dbReference>
<evidence type="ECO:0000256" key="4">
    <source>
        <dbReference type="ARBA" id="ARBA00022840"/>
    </source>
</evidence>
<evidence type="ECO:0000256" key="6">
    <source>
        <dbReference type="SAM" id="MobiDB-lite"/>
    </source>
</evidence>
<dbReference type="Pfam" id="PF00288">
    <property type="entry name" value="GHMP_kinases_N"/>
    <property type="match status" value="1"/>
</dbReference>
<evidence type="ECO:0000259" key="8">
    <source>
        <dbReference type="Pfam" id="PF07959"/>
    </source>
</evidence>
<feature type="domain" description="GDP-fucose pyrophosphorylase" evidence="8">
    <location>
        <begin position="1859"/>
        <end position="2081"/>
    </location>
</feature>
<accession>A0AAW2T055</accession>